<proteinExistence type="predicted"/>
<reference evidence="5 6" key="1">
    <citation type="submission" date="2019-01" db="EMBL/GenBank/DDBJ databases">
        <title>Nuclear Genome Assembly of the Microalgal Biofuel strain Nannochloropsis salina CCMP1776.</title>
        <authorList>
            <person name="Hovde B."/>
        </authorList>
    </citation>
    <scope>NUCLEOTIDE SEQUENCE [LARGE SCALE GENOMIC DNA]</scope>
    <source>
        <strain evidence="5 6">CCMP1776</strain>
    </source>
</reference>
<dbReference type="PANTHER" id="PTHR22706:SF1">
    <property type="entry name" value="ASSEMBLY FACTOR FOR SPINDLE MICROTUBULES"/>
    <property type="match status" value="1"/>
</dbReference>
<dbReference type="InterPro" id="IPR011989">
    <property type="entry name" value="ARM-like"/>
</dbReference>
<dbReference type="AlphaFoldDB" id="A0A4D9D818"/>
<evidence type="ECO:0000256" key="2">
    <source>
        <dbReference type="ARBA" id="ARBA00022490"/>
    </source>
</evidence>
<dbReference type="GO" id="GO:0005737">
    <property type="term" value="C:cytoplasm"/>
    <property type="evidence" value="ECO:0007669"/>
    <property type="project" value="UniProtKB-SubCell"/>
</dbReference>
<comment type="subcellular location">
    <subcellularLocation>
        <location evidence="1">Cytoplasm</location>
    </subcellularLocation>
</comment>
<evidence type="ECO:0000256" key="4">
    <source>
        <dbReference type="SAM" id="Coils"/>
    </source>
</evidence>
<accession>A0A4D9D818</accession>
<keyword evidence="6" id="KW-1185">Reference proteome</keyword>
<sequence>MAQAVVRGCLVRRQSPPHVRMLRQRIHDAAVRAGNDPSLRISVRHSTALEVLLMGRSCAQILRSCMTLVVSTSLARECCEALVKVEGLPKLLAVIRSCNRSKPHMEVLRHVLRILENVALHPPFLNALAEAPSAVETLVELLQTYRPDDHVFVPAGRLLLRACDCESGSHARADLTHVNVQRRLQGSLRLLERKAEAEKNKSKSMRLQGSGRKVELVEAIRVLRGILKVTAPDTSRSSM</sequence>
<evidence type="ECO:0000256" key="3">
    <source>
        <dbReference type="ARBA" id="ARBA00022860"/>
    </source>
</evidence>
<dbReference type="GO" id="GO:0000922">
    <property type="term" value="C:spindle pole"/>
    <property type="evidence" value="ECO:0007669"/>
    <property type="project" value="TreeGrafter"/>
</dbReference>
<dbReference type="SUPFAM" id="SSF48371">
    <property type="entry name" value="ARM repeat"/>
    <property type="match status" value="1"/>
</dbReference>
<dbReference type="GO" id="GO:0051295">
    <property type="term" value="P:establishment of meiotic spindle localization"/>
    <property type="evidence" value="ECO:0007669"/>
    <property type="project" value="TreeGrafter"/>
</dbReference>
<keyword evidence="3" id="KW-0112">Calmodulin-binding</keyword>
<gene>
    <name evidence="5" type="ORF">NSK_001496</name>
</gene>
<dbReference type="EMBL" id="SDOX01000006">
    <property type="protein sequence ID" value="TFJ87164.1"/>
    <property type="molecule type" value="Genomic_DNA"/>
</dbReference>
<evidence type="ECO:0000313" key="5">
    <source>
        <dbReference type="EMBL" id="TFJ87164.1"/>
    </source>
</evidence>
<dbReference type="GO" id="GO:0005516">
    <property type="term" value="F:calmodulin binding"/>
    <property type="evidence" value="ECO:0007669"/>
    <property type="project" value="UniProtKB-KW"/>
</dbReference>
<comment type="caution">
    <text evidence="5">The sequence shown here is derived from an EMBL/GenBank/DDBJ whole genome shotgun (WGS) entry which is preliminary data.</text>
</comment>
<dbReference type="GO" id="GO:0000278">
    <property type="term" value="P:mitotic cell cycle"/>
    <property type="evidence" value="ECO:0007669"/>
    <property type="project" value="TreeGrafter"/>
</dbReference>
<dbReference type="OrthoDB" id="2148418at2759"/>
<dbReference type="PANTHER" id="PTHR22706">
    <property type="entry name" value="ASSEMBLY FACTOR FOR SPINDLE MICROTUBULES"/>
    <property type="match status" value="1"/>
</dbReference>
<protein>
    <submittedName>
        <fullName evidence="5">Uncharacterized protein</fullName>
    </submittedName>
</protein>
<dbReference type="Proteomes" id="UP000355283">
    <property type="component" value="Unassembled WGS sequence"/>
</dbReference>
<keyword evidence="4" id="KW-0175">Coiled coil</keyword>
<keyword evidence="2" id="KW-0963">Cytoplasm</keyword>
<dbReference type="InterPro" id="IPR016024">
    <property type="entry name" value="ARM-type_fold"/>
</dbReference>
<evidence type="ECO:0000256" key="1">
    <source>
        <dbReference type="ARBA" id="ARBA00004496"/>
    </source>
</evidence>
<dbReference type="InterPro" id="IPR051185">
    <property type="entry name" value="ASPM"/>
</dbReference>
<feature type="coiled-coil region" evidence="4">
    <location>
        <begin position="181"/>
        <end position="208"/>
    </location>
</feature>
<dbReference type="Gene3D" id="1.25.10.10">
    <property type="entry name" value="Leucine-rich Repeat Variant"/>
    <property type="match status" value="1"/>
</dbReference>
<name>A0A4D9D818_9STRA</name>
<evidence type="ECO:0000313" key="6">
    <source>
        <dbReference type="Proteomes" id="UP000355283"/>
    </source>
</evidence>
<organism evidence="5 6">
    <name type="scientific">Nannochloropsis salina CCMP1776</name>
    <dbReference type="NCBI Taxonomy" id="1027361"/>
    <lineage>
        <taxon>Eukaryota</taxon>
        <taxon>Sar</taxon>
        <taxon>Stramenopiles</taxon>
        <taxon>Ochrophyta</taxon>
        <taxon>Eustigmatophyceae</taxon>
        <taxon>Eustigmatales</taxon>
        <taxon>Monodopsidaceae</taxon>
        <taxon>Microchloropsis</taxon>
        <taxon>Microchloropsis salina</taxon>
    </lineage>
</organism>
<dbReference type="GO" id="GO:0007051">
    <property type="term" value="P:spindle organization"/>
    <property type="evidence" value="ECO:0007669"/>
    <property type="project" value="TreeGrafter"/>
</dbReference>